<dbReference type="AlphaFoldDB" id="W2FZX3"/>
<dbReference type="Proteomes" id="UP000053236">
    <property type="component" value="Unassembled WGS sequence"/>
</dbReference>
<protein>
    <submittedName>
        <fullName evidence="1">Uncharacterized protein</fullName>
    </submittedName>
</protein>
<organism evidence="1">
    <name type="scientific">Phytophthora nicotianae</name>
    <name type="common">Potato buckeye rot agent</name>
    <name type="synonym">Phytophthora parasitica</name>
    <dbReference type="NCBI Taxonomy" id="4792"/>
    <lineage>
        <taxon>Eukaryota</taxon>
        <taxon>Sar</taxon>
        <taxon>Stramenopiles</taxon>
        <taxon>Oomycota</taxon>
        <taxon>Peronosporomycetes</taxon>
        <taxon>Peronosporales</taxon>
        <taxon>Peronosporaceae</taxon>
        <taxon>Phytophthora</taxon>
    </lineage>
</organism>
<sequence length="33" mass="3862">MGLLQNKSNERGVRELEDGEYNVDRDEVLEKLL</sequence>
<reference evidence="1" key="1">
    <citation type="submission" date="2013-11" db="EMBL/GenBank/DDBJ databases">
        <title>The Genome Sequence of Phytophthora parasitica CJ02B3.</title>
        <authorList>
            <consortium name="The Broad Institute Genomics Platform"/>
            <person name="Russ C."/>
            <person name="Tyler B."/>
            <person name="Panabieres F."/>
            <person name="Shan W."/>
            <person name="Tripathy S."/>
            <person name="Grunwald N."/>
            <person name="Machado M."/>
            <person name="Johnson C.S."/>
            <person name="Arredondo F."/>
            <person name="Hong C."/>
            <person name="Coffey M."/>
            <person name="Young S.K."/>
            <person name="Zeng Q."/>
            <person name="Gargeya S."/>
            <person name="Fitzgerald M."/>
            <person name="Abouelleil A."/>
            <person name="Alvarado L."/>
            <person name="Chapman S.B."/>
            <person name="Gainer-Dewar J."/>
            <person name="Goldberg J."/>
            <person name="Griggs A."/>
            <person name="Gujja S."/>
            <person name="Hansen M."/>
            <person name="Howarth C."/>
            <person name="Imamovic A."/>
            <person name="Ireland A."/>
            <person name="Larimer J."/>
            <person name="McCowan C."/>
            <person name="Murphy C."/>
            <person name="Pearson M."/>
            <person name="Poon T.W."/>
            <person name="Priest M."/>
            <person name="Roberts A."/>
            <person name="Saif S."/>
            <person name="Shea T."/>
            <person name="Sykes S."/>
            <person name="Wortman J."/>
            <person name="Nusbaum C."/>
            <person name="Birren B."/>
        </authorList>
    </citation>
    <scope>NUCLEOTIDE SEQUENCE [LARGE SCALE GENOMIC DNA]</scope>
    <source>
        <strain evidence="1">CJ02B3</strain>
    </source>
</reference>
<gene>
    <name evidence="1" type="ORF">L915_17893</name>
</gene>
<proteinExistence type="predicted"/>
<dbReference type="EMBL" id="KI688802">
    <property type="protein sequence ID" value="ETK75486.1"/>
    <property type="molecule type" value="Genomic_DNA"/>
</dbReference>
<accession>W2FZX3</accession>
<name>W2FZX3_PHYNI</name>
<evidence type="ECO:0000313" key="1">
    <source>
        <dbReference type="EMBL" id="ETK75486.1"/>
    </source>
</evidence>